<feature type="region of interest" description="Disordered" evidence="1">
    <location>
        <begin position="31"/>
        <end position="50"/>
    </location>
</feature>
<organism evidence="2 3">
    <name type="scientific">Microbacterium oleivorans</name>
    <dbReference type="NCBI Taxonomy" id="273677"/>
    <lineage>
        <taxon>Bacteria</taxon>
        <taxon>Bacillati</taxon>
        <taxon>Actinomycetota</taxon>
        <taxon>Actinomycetes</taxon>
        <taxon>Micrococcales</taxon>
        <taxon>Microbacteriaceae</taxon>
        <taxon>Microbacterium</taxon>
    </lineage>
</organism>
<reference evidence="2 3" key="1">
    <citation type="submission" date="2014-03" db="EMBL/GenBank/DDBJ databases">
        <title>Draft Genome Sequences of 13 Willow Endophytes.</title>
        <authorList>
            <person name="Gan H.Y."/>
            <person name="Gan H.M."/>
            <person name="Savka M.A."/>
            <person name="Hudson A.O."/>
        </authorList>
    </citation>
    <scope>NUCLEOTIDE SEQUENCE [LARGE SCALE GENOMIC DNA]</scope>
    <source>
        <strain evidence="2 3">RIT293</strain>
    </source>
</reference>
<accession>A0A031FMT8</accession>
<proteinExistence type="predicted"/>
<dbReference type="RefSeq" id="WP_152540160.1">
    <property type="nucleotide sequence ID" value="NZ_JFYO01000007.1"/>
</dbReference>
<dbReference type="AlphaFoldDB" id="A0A031FMT8"/>
<evidence type="ECO:0000256" key="1">
    <source>
        <dbReference type="SAM" id="MobiDB-lite"/>
    </source>
</evidence>
<evidence type="ECO:0000313" key="3">
    <source>
        <dbReference type="Proteomes" id="UP000024001"/>
    </source>
</evidence>
<gene>
    <name evidence="2" type="ORF">BW34_02476</name>
</gene>
<dbReference type="EMBL" id="JFYO01000007">
    <property type="protein sequence ID" value="EZP26144.1"/>
    <property type="molecule type" value="Genomic_DNA"/>
</dbReference>
<dbReference type="OrthoDB" id="6646510at2"/>
<dbReference type="PATRIC" id="fig|273677.3.peg.2455"/>
<dbReference type="Proteomes" id="UP000024001">
    <property type="component" value="Unassembled WGS sequence"/>
</dbReference>
<comment type="caution">
    <text evidence="2">The sequence shown here is derived from an EMBL/GenBank/DDBJ whole genome shotgun (WGS) entry which is preliminary data.</text>
</comment>
<keyword evidence="3" id="KW-1185">Reference proteome</keyword>
<name>A0A031FMT8_9MICO</name>
<evidence type="ECO:0000313" key="2">
    <source>
        <dbReference type="EMBL" id="EZP26144.1"/>
    </source>
</evidence>
<protein>
    <submittedName>
        <fullName evidence="2">Uncharacterized protein</fullName>
    </submittedName>
</protein>
<sequence>MKGSRHPAYRWLFRGANHNYFNTQWSPSGGQVAAHDDAVHPKGQPHRCYDASSTTTQLTEGEQRLLTPTFVTAFFGSALRNDRSQIGLLDGSRPVAGVTTEKAGGK</sequence>